<protein>
    <submittedName>
        <fullName evidence="1">Uncharacterized protein</fullName>
    </submittedName>
</protein>
<comment type="caution">
    <text evidence="1">The sequence shown here is derived from an EMBL/GenBank/DDBJ whole genome shotgun (WGS) entry which is preliminary data.</text>
</comment>
<accession>A0A841L7B6</accession>
<dbReference type="Proteomes" id="UP000538147">
    <property type="component" value="Unassembled WGS sequence"/>
</dbReference>
<reference evidence="1 2" key="1">
    <citation type="submission" date="2020-08" db="EMBL/GenBank/DDBJ databases">
        <title>Genomic Encyclopedia of Type Strains, Phase IV (KMG-IV): sequencing the most valuable type-strain genomes for metagenomic binning, comparative biology and taxonomic classification.</title>
        <authorList>
            <person name="Goeker M."/>
        </authorList>
    </citation>
    <scope>NUCLEOTIDE SEQUENCE [LARGE SCALE GENOMIC DNA]</scope>
    <source>
        <strain evidence="1 2">DSM 102189</strain>
    </source>
</reference>
<proteinExistence type="predicted"/>
<evidence type="ECO:0000313" key="1">
    <source>
        <dbReference type="EMBL" id="MBB6228320.1"/>
    </source>
</evidence>
<gene>
    <name evidence="1" type="ORF">FHS79_002505</name>
</gene>
<dbReference type="RefSeq" id="WP_184200446.1">
    <property type="nucleotide sequence ID" value="NZ_BMOX01000045.1"/>
</dbReference>
<organism evidence="1 2">
    <name type="scientific">Polymorphobacter multimanifer</name>
    <dbReference type="NCBI Taxonomy" id="1070431"/>
    <lineage>
        <taxon>Bacteria</taxon>
        <taxon>Pseudomonadati</taxon>
        <taxon>Pseudomonadota</taxon>
        <taxon>Alphaproteobacteria</taxon>
        <taxon>Sphingomonadales</taxon>
        <taxon>Sphingosinicellaceae</taxon>
        <taxon>Polymorphobacter</taxon>
    </lineage>
</organism>
<evidence type="ECO:0000313" key="2">
    <source>
        <dbReference type="Proteomes" id="UP000538147"/>
    </source>
</evidence>
<dbReference type="EMBL" id="JACIIV010000018">
    <property type="protein sequence ID" value="MBB6228320.1"/>
    <property type="molecule type" value="Genomic_DNA"/>
</dbReference>
<name>A0A841L7B6_9SPHN</name>
<keyword evidence="2" id="KW-1185">Reference proteome</keyword>
<sequence>MSDHHVITPADFAATDLRQCVTEGEHSVLDLVESRTASGTPLAAHELLHTAGFLASGASAQAAIGGEWRLTARQAAAMIIHALNAAEAEK</sequence>
<dbReference type="AlphaFoldDB" id="A0A841L7B6"/>